<dbReference type="Gene3D" id="3.30.70.2690">
    <property type="entry name" value="LOR/SDH bifunctional enzyme, conserved domain"/>
    <property type="match status" value="1"/>
</dbReference>
<dbReference type="AlphaFoldDB" id="A0AAE0GVV0"/>
<dbReference type="SUPFAM" id="SSF51735">
    <property type="entry name" value="NAD(P)-binding Rossmann-fold domains"/>
    <property type="match status" value="1"/>
</dbReference>
<dbReference type="InterPro" id="IPR032095">
    <property type="entry name" value="Sacchrp_dh-like_C"/>
</dbReference>
<evidence type="ECO:0000313" key="8">
    <source>
        <dbReference type="Proteomes" id="UP001190700"/>
    </source>
</evidence>
<evidence type="ECO:0008006" key="9">
    <source>
        <dbReference type="Google" id="ProtNLM"/>
    </source>
</evidence>
<keyword evidence="2" id="KW-0560">Oxidoreductase</keyword>
<dbReference type="Gene3D" id="1.10.1870.10">
    <property type="entry name" value="Domain 3, Saccharopine reductase"/>
    <property type="match status" value="1"/>
</dbReference>
<comment type="caution">
    <text evidence="7">The sequence shown here is derived from an EMBL/GenBank/DDBJ whole genome shotgun (WGS) entry which is preliminary data.</text>
</comment>
<sequence length="802" mass="86237">DRTHTVYLAIATRRHMVKVAGTTDEEHMTSKFDSAHYGTHSDQYEPIFHRRILPFTSVLFNCIYWDHRFPRLITTKQAQDLAGAGNLKLLGVEDVSCDLAGSIEFLEQYGSIEKPFNMQDWASGSMALREGVDGPGVLYHAVDHLPAECPLEASTHFGRCLEPFLPALAHSDGTKPHAQCDLPAEMHGAVVACQGELTPAFEHVGTMYEHQRRAQETSCRLRSASPPPRGSLEAKTEMQLKGHLFDTGFINQVLDLTEDAKVQCRILDFRVGKNRQSETEVELELCCAAAEPLQQCIQAIAKLGASAKVQIQIHGEPVRAPLAAPSPVGRAAGARRVLLLGSGLVAAPLVQHILERPENLITVASMFLEEAQALCGDSLRATAVHQLVDQEAAGLEELVEQHDVVVSLVPAVCHPRVGRACIAARKHLVTASYISPEMQALHTEAAAAGLVFLNEAGLDPGIDHMSACQMVDALHAEGARVTSFKSWCGGLPAPQGANNPLGYKFSWSPRGALLATKNAARYRVQGKEVEVKAANLMRSAEPFRLQGNPAFALEAIPNRDSIPYTTMYGVAEAPTFFRGTLRYEGFSAVLATLAAIGLLSTDSCQDDAAASTGSCRAMLATKVGLSGKEEHSDDAIFASMWKLVEAPATAGEAPPAVTTCSERGAVEAALRWIGLLDSRTPFPKAASALDGLVAMLTAHTEMSYSPGEPDLVVMEHRVEACNVDGSNPRTITASLVEYGNQSHSAMSRTVGLTAAIATQLVLDAHAELPAGVQAPLKPCWYNPILQALAKEGIKMKETTTHV</sequence>
<dbReference type="FunFam" id="3.30.360.10:FF:000008">
    <property type="entry name" value="Alpha-aminoadipic semialdehyde synthase, mitochondrial"/>
    <property type="match status" value="1"/>
</dbReference>
<keyword evidence="3" id="KW-0520">NAD</keyword>
<dbReference type="GO" id="GO:0004753">
    <property type="term" value="F:saccharopine dehydrogenase activity"/>
    <property type="evidence" value="ECO:0007669"/>
    <property type="project" value="TreeGrafter"/>
</dbReference>
<evidence type="ECO:0000256" key="3">
    <source>
        <dbReference type="ARBA" id="ARBA00023027"/>
    </source>
</evidence>
<keyword evidence="1" id="KW-0521">NADP</keyword>
<gene>
    <name evidence="7" type="ORF">CYMTET_7023</name>
</gene>
<dbReference type="EMBL" id="LGRX02001860">
    <property type="protein sequence ID" value="KAK3285370.1"/>
    <property type="molecule type" value="Genomic_DNA"/>
</dbReference>
<dbReference type="PANTHER" id="PTHR11133">
    <property type="entry name" value="SACCHAROPINE DEHYDROGENASE"/>
    <property type="match status" value="1"/>
</dbReference>
<evidence type="ECO:0000256" key="2">
    <source>
        <dbReference type="ARBA" id="ARBA00023002"/>
    </source>
</evidence>
<feature type="non-terminal residue" evidence="7">
    <location>
        <position position="1"/>
    </location>
</feature>
<feature type="domain" description="Saccharopine dehydrogenase-like C-terminal" evidence="6">
    <location>
        <begin position="457"/>
        <end position="793"/>
    </location>
</feature>
<protein>
    <recommendedName>
        <fullName evidence="9">Saccharopine dehydrogenase</fullName>
    </recommendedName>
</protein>
<dbReference type="InterPro" id="IPR036291">
    <property type="entry name" value="NAD(P)-bd_dom_sf"/>
</dbReference>
<dbReference type="FunFam" id="3.40.50.720:FF:000072">
    <property type="entry name" value="Saccharopine dehydrogenase [NADP(+), L-glutamate-forming]"/>
    <property type="match status" value="1"/>
</dbReference>
<dbReference type="Pfam" id="PF04455">
    <property type="entry name" value="Saccharop_dh_N"/>
    <property type="match status" value="1"/>
</dbReference>
<dbReference type="Pfam" id="PF16653">
    <property type="entry name" value="Sacchrp_dh_C"/>
    <property type="match status" value="1"/>
</dbReference>
<proteinExistence type="predicted"/>
<dbReference type="InterPro" id="IPR051168">
    <property type="entry name" value="AASS"/>
</dbReference>
<dbReference type="InterPro" id="IPR007545">
    <property type="entry name" value="LOR/SDH_bifunc_enz_cons_dom"/>
</dbReference>
<dbReference type="SUPFAM" id="SSF55347">
    <property type="entry name" value="Glyceraldehyde-3-phosphate dehydrogenase-like, C-terminal domain"/>
    <property type="match status" value="1"/>
</dbReference>
<evidence type="ECO:0000256" key="1">
    <source>
        <dbReference type="ARBA" id="ARBA00022857"/>
    </source>
</evidence>
<organism evidence="7 8">
    <name type="scientific">Cymbomonas tetramitiformis</name>
    <dbReference type="NCBI Taxonomy" id="36881"/>
    <lineage>
        <taxon>Eukaryota</taxon>
        <taxon>Viridiplantae</taxon>
        <taxon>Chlorophyta</taxon>
        <taxon>Pyramimonadophyceae</taxon>
        <taxon>Pyramimonadales</taxon>
        <taxon>Pyramimonadaceae</taxon>
        <taxon>Cymbomonas</taxon>
    </lineage>
</organism>
<evidence type="ECO:0000259" key="4">
    <source>
        <dbReference type="Pfam" id="PF03435"/>
    </source>
</evidence>
<dbReference type="PANTHER" id="PTHR11133:SF22">
    <property type="entry name" value="ALPHA-AMINOADIPIC SEMIALDEHYDE SYNTHASE, MITOCHONDRIAL"/>
    <property type="match status" value="1"/>
</dbReference>
<evidence type="ECO:0000259" key="6">
    <source>
        <dbReference type="Pfam" id="PF16653"/>
    </source>
</evidence>
<dbReference type="Proteomes" id="UP001190700">
    <property type="component" value="Unassembled WGS sequence"/>
</dbReference>
<reference evidence="7 8" key="1">
    <citation type="journal article" date="2015" name="Genome Biol. Evol.">
        <title>Comparative Genomics of a Bacterivorous Green Alga Reveals Evolutionary Causalities and Consequences of Phago-Mixotrophic Mode of Nutrition.</title>
        <authorList>
            <person name="Burns J.A."/>
            <person name="Paasch A."/>
            <person name="Narechania A."/>
            <person name="Kim E."/>
        </authorList>
    </citation>
    <scope>NUCLEOTIDE SEQUENCE [LARGE SCALE GENOMIC DNA]</scope>
    <source>
        <strain evidence="7 8">PLY_AMNH</strain>
    </source>
</reference>
<dbReference type="Pfam" id="PF03435">
    <property type="entry name" value="Sacchrp_dh_NADP"/>
    <property type="match status" value="1"/>
</dbReference>
<keyword evidence="8" id="KW-1185">Reference proteome</keyword>
<dbReference type="InterPro" id="IPR005097">
    <property type="entry name" value="Sacchrp_dh_NADP-bd"/>
</dbReference>
<name>A0AAE0GVV0_9CHLO</name>
<dbReference type="Gene3D" id="3.30.360.10">
    <property type="entry name" value="Dihydrodipicolinate Reductase, domain 2"/>
    <property type="match status" value="1"/>
</dbReference>
<dbReference type="Gene3D" id="3.40.50.720">
    <property type="entry name" value="NAD(P)-binding Rossmann-like Domain"/>
    <property type="match status" value="2"/>
</dbReference>
<dbReference type="InterPro" id="IPR043009">
    <property type="entry name" value="LOR/SDH_bifunc_enz_cons_dom_sf"/>
</dbReference>
<evidence type="ECO:0000313" key="7">
    <source>
        <dbReference type="EMBL" id="KAK3285370.1"/>
    </source>
</evidence>
<accession>A0AAE0GVV0</accession>
<dbReference type="GO" id="GO:0005737">
    <property type="term" value="C:cytoplasm"/>
    <property type="evidence" value="ECO:0007669"/>
    <property type="project" value="TreeGrafter"/>
</dbReference>
<feature type="domain" description="LOR/SDH bifunctional enzyme conserved" evidence="5">
    <location>
        <begin position="236"/>
        <end position="324"/>
    </location>
</feature>
<evidence type="ECO:0000259" key="5">
    <source>
        <dbReference type="Pfam" id="PF04455"/>
    </source>
</evidence>
<dbReference type="GO" id="GO:0019878">
    <property type="term" value="P:lysine biosynthetic process via aminoadipic acid"/>
    <property type="evidence" value="ECO:0007669"/>
    <property type="project" value="TreeGrafter"/>
</dbReference>
<feature type="domain" description="Saccharopine dehydrogenase NADP binding" evidence="4">
    <location>
        <begin position="337"/>
        <end position="452"/>
    </location>
</feature>